<dbReference type="PANTHER" id="PTHR30548:SF3">
    <property type="entry name" value="2-HYDROXYACYL-COA DEHYDRATASE"/>
    <property type="match status" value="1"/>
</dbReference>
<organism evidence="4">
    <name type="scientific">Ammonifex degensii</name>
    <dbReference type="NCBI Taxonomy" id="42838"/>
    <lineage>
        <taxon>Bacteria</taxon>
        <taxon>Bacillati</taxon>
        <taxon>Bacillota</taxon>
        <taxon>Clostridia</taxon>
        <taxon>Thermoanaerobacterales</taxon>
        <taxon>Thermoanaerobacteraceae</taxon>
        <taxon>Ammonifex</taxon>
    </lineage>
</organism>
<keyword evidence="3" id="KW-0411">Iron-sulfur</keyword>
<dbReference type="PANTHER" id="PTHR30548">
    <property type="entry name" value="2-HYDROXYGLUTARYL-COA DEHYDRATASE, D-COMPONENT-RELATED"/>
    <property type="match status" value="1"/>
</dbReference>
<dbReference type="AlphaFoldDB" id="A0A7C2J0G3"/>
<evidence type="ECO:0000256" key="3">
    <source>
        <dbReference type="ARBA" id="ARBA00023014"/>
    </source>
</evidence>
<protein>
    <submittedName>
        <fullName evidence="4">2-hydroxyacyl-CoA dehydratase</fullName>
    </submittedName>
</protein>
<reference evidence="4" key="1">
    <citation type="journal article" date="2020" name="mSystems">
        <title>Genome- and Community-Level Interaction Insights into Carbon Utilization and Element Cycling Functions of Hydrothermarchaeota in Hydrothermal Sediment.</title>
        <authorList>
            <person name="Zhou Z."/>
            <person name="Liu Y."/>
            <person name="Xu W."/>
            <person name="Pan J."/>
            <person name="Luo Z.H."/>
            <person name="Li M."/>
        </authorList>
    </citation>
    <scope>NUCLEOTIDE SEQUENCE [LARGE SCALE GENOMIC DNA]</scope>
    <source>
        <strain evidence="4">SpSt-300</strain>
    </source>
</reference>
<comment type="similarity">
    <text evidence="2">Belongs to the FldB/FldC dehydratase alpha/beta subunit family.</text>
</comment>
<dbReference type="Gene3D" id="3.40.50.11900">
    <property type="match status" value="1"/>
</dbReference>
<dbReference type="GO" id="GO:0016836">
    <property type="term" value="F:hydro-lyase activity"/>
    <property type="evidence" value="ECO:0007669"/>
    <property type="project" value="UniProtKB-ARBA"/>
</dbReference>
<dbReference type="Pfam" id="PF06050">
    <property type="entry name" value="HGD-D"/>
    <property type="match status" value="1"/>
</dbReference>
<dbReference type="EMBL" id="DSMU01000264">
    <property type="protein sequence ID" value="HEL65861.1"/>
    <property type="molecule type" value="Genomic_DNA"/>
</dbReference>
<dbReference type="GO" id="GO:0051536">
    <property type="term" value="F:iron-sulfur cluster binding"/>
    <property type="evidence" value="ECO:0007669"/>
    <property type="project" value="UniProtKB-KW"/>
</dbReference>
<evidence type="ECO:0000256" key="1">
    <source>
        <dbReference type="ARBA" id="ARBA00001966"/>
    </source>
</evidence>
<name>A0A7C2J0G3_9THEO</name>
<evidence type="ECO:0000313" key="4">
    <source>
        <dbReference type="EMBL" id="HEL65861.1"/>
    </source>
</evidence>
<accession>A0A7C2J0G3</accession>
<proteinExistence type="inferred from homology"/>
<keyword evidence="3" id="KW-0479">Metal-binding</keyword>
<comment type="cofactor">
    <cofactor evidence="1">
        <name>[4Fe-4S] cluster</name>
        <dbReference type="ChEBI" id="CHEBI:49883"/>
    </cofactor>
</comment>
<dbReference type="Gene3D" id="3.40.50.11890">
    <property type="match status" value="1"/>
</dbReference>
<comment type="caution">
    <text evidence="4">The sequence shown here is derived from an EMBL/GenBank/DDBJ whole genome shotgun (WGS) entry which is preliminary data.</text>
</comment>
<keyword evidence="3" id="KW-0408">Iron</keyword>
<dbReference type="InterPro" id="IPR010327">
    <property type="entry name" value="FldB/FldC_alpha/beta"/>
</dbReference>
<sequence>MAKVGFTTTIPVEVLFAAGVVPVDLNNVFIGDPAAGDLVEVAERAGYPRNVCAWIKGIYGAVLKDPGLRRVVAVTQGDCSNTHALMETLEFEGVEVIPFAYPYDRDRKLLQVQIERLMEYFGVGWPEVKAAKAELDAVRAKVREIDHLTHSADKVTGEENHYYQVCCSDFQGDVEAYARKVDSFLEGVKERPPRPARLRLGYIGVPPIFSDLYPYLEERGARVVYNETQRQFAMPYAAPDLVDQYLLYTYPYGIFYRLRDITKEIERRKIAGVIHYAQSFCFRQIEDLIIRRVLKIPVLTLEGDRPGPLDARTRVRIDAFLEMLG</sequence>
<gene>
    <name evidence="4" type="ORF">ENQ34_04175</name>
</gene>
<evidence type="ECO:0000256" key="2">
    <source>
        <dbReference type="ARBA" id="ARBA00005806"/>
    </source>
</evidence>